<dbReference type="Pfam" id="PF03950">
    <property type="entry name" value="tRNA-synt_1c_C"/>
    <property type="match status" value="1"/>
</dbReference>
<dbReference type="InterPro" id="IPR004514">
    <property type="entry name" value="Gln-tRNA-synth"/>
</dbReference>
<evidence type="ECO:0000313" key="15">
    <source>
        <dbReference type="Proteomes" id="UP000029672"/>
    </source>
</evidence>
<name>A0A097ENP0_9GAMM</name>
<feature type="binding site" evidence="9">
    <location>
        <begin position="43"/>
        <end position="49"/>
    </location>
    <ligand>
        <name>ATP</name>
        <dbReference type="ChEBI" id="CHEBI:30616"/>
    </ligand>
</feature>
<dbReference type="InterPro" id="IPR020056">
    <property type="entry name" value="Rbsml_bL25/Gln-tRNA_synth_N"/>
</dbReference>
<comment type="similarity">
    <text evidence="1 9 10">Belongs to the class-I aminoacyl-tRNA synthetase family.</text>
</comment>
<dbReference type="InterPro" id="IPR020061">
    <property type="entry name" value="Glu_tRNA_lig_a-bdl"/>
</dbReference>
<keyword evidence="3 9" id="KW-0436">Ligase</keyword>
<keyword evidence="2 9" id="KW-0963">Cytoplasm</keyword>
<feature type="binding site" evidence="9">
    <location>
        <begin position="37"/>
        <end position="39"/>
    </location>
    <ligand>
        <name>ATP</name>
        <dbReference type="ChEBI" id="CHEBI:30616"/>
    </ligand>
</feature>
<evidence type="ECO:0000256" key="9">
    <source>
        <dbReference type="HAMAP-Rule" id="MF_00126"/>
    </source>
</evidence>
<keyword evidence="5 9" id="KW-0067">ATP-binding</keyword>
<dbReference type="RefSeq" id="WP_040008716.1">
    <property type="nucleotide sequence ID" value="NZ_CP009574.1"/>
</dbReference>
<dbReference type="STRING" id="1547445.LO80_03820"/>
<dbReference type="NCBIfam" id="NF011291">
    <property type="entry name" value="PRK14703.1"/>
    <property type="match status" value="1"/>
</dbReference>
<dbReference type="Gene3D" id="1.10.1160.10">
    <property type="entry name" value="Glutamyl-trna Synthetase, Domain 2"/>
    <property type="match status" value="1"/>
</dbReference>
<dbReference type="PANTHER" id="PTHR43097:SF5">
    <property type="entry name" value="GLUTAMATE--TRNA LIGASE"/>
    <property type="match status" value="1"/>
</dbReference>
<dbReference type="InterPro" id="IPR000924">
    <property type="entry name" value="Glu/Gln-tRNA-synth"/>
</dbReference>
<dbReference type="Gene3D" id="2.40.240.10">
    <property type="entry name" value="Ribosomal Protein L25, Chain P"/>
    <property type="match status" value="2"/>
</dbReference>
<accession>A0A097ENP0</accession>
<dbReference type="InterPro" id="IPR020058">
    <property type="entry name" value="Glu/Gln-tRNA-synth_Ib_cat-dom"/>
</dbReference>
<dbReference type="Gene3D" id="3.40.50.620">
    <property type="entry name" value="HUPs"/>
    <property type="match status" value="1"/>
</dbReference>
<dbReference type="Pfam" id="PF20974">
    <property type="entry name" value="tRNA-synt_1c_C2"/>
    <property type="match status" value="1"/>
</dbReference>
<protein>
    <recommendedName>
        <fullName evidence="9">Glutamine--tRNA ligase</fullName>
        <ecNumber evidence="9">6.1.1.18</ecNumber>
    </recommendedName>
    <alternativeName>
        <fullName evidence="9">Glutaminyl-tRNA synthetase</fullName>
        <shortName evidence="9">GlnRS</shortName>
    </alternativeName>
</protein>
<dbReference type="InterPro" id="IPR050132">
    <property type="entry name" value="Gln/Glu-tRNA_Ligase"/>
</dbReference>
<dbReference type="GO" id="GO:0006424">
    <property type="term" value="P:glutamyl-tRNA aminoacylation"/>
    <property type="evidence" value="ECO:0007669"/>
    <property type="project" value="UniProtKB-UniRule"/>
</dbReference>
<proteinExistence type="inferred from homology"/>
<evidence type="ECO:0000256" key="10">
    <source>
        <dbReference type="RuleBase" id="RU363037"/>
    </source>
</evidence>
<evidence type="ECO:0000256" key="1">
    <source>
        <dbReference type="ARBA" id="ARBA00005594"/>
    </source>
</evidence>
<gene>
    <name evidence="9" type="primary">glnS</name>
    <name evidence="14" type="ORF">LO80_03820</name>
</gene>
<dbReference type="GO" id="GO:0005524">
    <property type="term" value="F:ATP binding"/>
    <property type="evidence" value="ECO:0007669"/>
    <property type="project" value="UniProtKB-UniRule"/>
</dbReference>
<dbReference type="PROSITE" id="PS00178">
    <property type="entry name" value="AA_TRNA_LIGASE_I"/>
    <property type="match status" value="1"/>
</dbReference>
<evidence type="ECO:0000256" key="2">
    <source>
        <dbReference type="ARBA" id="ARBA00022490"/>
    </source>
</evidence>
<evidence type="ECO:0000256" key="6">
    <source>
        <dbReference type="ARBA" id="ARBA00022917"/>
    </source>
</evidence>
<feature type="domain" description="Glutamyl/glutaminyl-tRNA synthetase class Ib anti-codon binding" evidence="12">
    <location>
        <begin position="344"/>
        <end position="438"/>
    </location>
</feature>
<dbReference type="OrthoDB" id="9801560at2"/>
<dbReference type="AlphaFoldDB" id="A0A097ENP0"/>
<sequence length="554" mass="64143">MSDETKKVNKTNFIKNIIKKDLGTKKVSSILTRFPPEPNGYLHIGHAKSICLNFGIAKEFDGKCNLRFDDTNPEKEDIEYINAIQEDVQWLGFNWENKPHFASEYFDRMYELAVLLIKKNKAYVCDLSAEEVREYRGTLKEPGKNSPYRNRSIEENLQLFESMKNGEFEEGSKTLRAKIDMSSGNINLRDPALYRIRFAHHPKTGDKWCIYPMYTFAHPLEDAIEEITHSLCTLEFQDQRPFYDWVVNETKFAIKPQQIEFSRLNLNYTITSKRKLKYLVDNNLVNGWDDPRMPTIKGYRRRGYTPESIRNFCDMVGISKQDSVIDVSVLEESIRDDLNKNTLRKNAVLDPIKVTIADMPAHELNVPNHPQNPDFGRRDITISSDIYIERDDFVFELEKGMKKLSPNGRVRLINGYVIQCNEVISDNDGKVVEIKCSYLPETLGGKKPEDGVKPNGIIHWVDANNCLNAEVRIYDRLFNDENPANADSIEKVLNPDSLQIITDAKVEKSLENVQAEERFQFNRTGYFIADLKDCSKDKLVFNRTVTLRNTWETK</sequence>
<dbReference type="InterPro" id="IPR020059">
    <property type="entry name" value="Glu/Gln-tRNA-synth_Ib_codon-bd"/>
</dbReference>
<dbReference type="Gene3D" id="3.90.800.10">
    <property type="entry name" value="Glutamyl-tRNA Synthetase, Domain 3"/>
    <property type="match status" value="1"/>
</dbReference>
<feature type="short sequence motif" description="'HIGH' region" evidence="9">
    <location>
        <begin position="36"/>
        <end position="46"/>
    </location>
</feature>
<dbReference type="InterPro" id="IPR011035">
    <property type="entry name" value="Ribosomal_bL25/Gln-tRNA_synth"/>
</dbReference>
<dbReference type="InterPro" id="IPR049437">
    <property type="entry name" value="tRNA-synt_1c_C2"/>
</dbReference>
<feature type="binding site" evidence="9">
    <location>
        <position position="69"/>
    </location>
    <ligand>
        <name>L-glutamine</name>
        <dbReference type="ChEBI" id="CHEBI:58359"/>
    </ligand>
</feature>
<dbReference type="EMBL" id="CP009574">
    <property type="protein sequence ID" value="AIT09182.1"/>
    <property type="molecule type" value="Genomic_DNA"/>
</dbReference>
<keyword evidence="6 9" id="KW-0648">Protein biosynthesis</keyword>
<dbReference type="NCBIfam" id="TIGR00440">
    <property type="entry name" value="glnS"/>
    <property type="match status" value="1"/>
</dbReference>
<feature type="domain" description="Glutamyl/glutaminyl-tRNA synthetase class Ib catalytic" evidence="11">
    <location>
        <begin position="30"/>
        <end position="338"/>
    </location>
</feature>
<evidence type="ECO:0000256" key="3">
    <source>
        <dbReference type="ARBA" id="ARBA00022598"/>
    </source>
</evidence>
<dbReference type="InterPro" id="IPR022861">
    <property type="entry name" value="Gln_tRNA_ligase_bac"/>
</dbReference>
<evidence type="ECO:0000256" key="7">
    <source>
        <dbReference type="ARBA" id="ARBA00023146"/>
    </source>
</evidence>
<evidence type="ECO:0000256" key="4">
    <source>
        <dbReference type="ARBA" id="ARBA00022741"/>
    </source>
</evidence>
<dbReference type="FunFam" id="3.40.50.620:FF:000037">
    <property type="entry name" value="Glutamine--tRNA ligase cytoplasmic"/>
    <property type="match status" value="1"/>
</dbReference>
<dbReference type="PRINTS" id="PR00987">
    <property type="entry name" value="TRNASYNTHGLU"/>
</dbReference>
<keyword evidence="4 9" id="KW-0547">Nucleotide-binding</keyword>
<dbReference type="HAMAP" id="MF_00126">
    <property type="entry name" value="Gln_tRNA_synth"/>
    <property type="match status" value="1"/>
</dbReference>
<reference evidence="14 15" key="1">
    <citation type="submission" date="2014-10" db="EMBL/GenBank/DDBJ databases">
        <title>Whole genome sequence of Francisella endociliophora strain FSC1006, isolated from a laboratory culture of the marine ciliate Euplotes raikovi.</title>
        <authorList>
            <person name="Granberg M."/>
            <person name="Backman S."/>
            <person name="Lundmark E."/>
            <person name="Nilsson E."/>
            <person name="Karlsson E."/>
            <person name="Thelaus J."/>
            <person name="Ohrman C."/>
            <person name="Larkeryd A."/>
            <person name="Stenberg P."/>
        </authorList>
    </citation>
    <scope>NUCLEOTIDE SEQUENCE [LARGE SCALE GENOMIC DNA]</scope>
    <source>
        <strain evidence="14 15">FSC1006</strain>
    </source>
</reference>
<feature type="short sequence motif" description="'KMSKS' region" evidence="9">
    <location>
        <begin position="270"/>
        <end position="274"/>
    </location>
</feature>
<feature type="binding site" evidence="9">
    <location>
        <begin position="263"/>
        <end position="264"/>
    </location>
    <ligand>
        <name>ATP</name>
        <dbReference type="ChEBI" id="CHEBI:30616"/>
    </ligand>
</feature>
<dbReference type="eggNOG" id="COG0008">
    <property type="taxonomic scope" value="Bacteria"/>
</dbReference>
<dbReference type="InterPro" id="IPR001412">
    <property type="entry name" value="aa-tRNA-synth_I_CS"/>
</dbReference>
<dbReference type="KEGG" id="frf:LO80_03820"/>
<dbReference type="EC" id="6.1.1.18" evidence="9"/>
<dbReference type="GO" id="GO:0004819">
    <property type="term" value="F:glutamine-tRNA ligase activity"/>
    <property type="evidence" value="ECO:0007669"/>
    <property type="project" value="UniProtKB-UniRule"/>
</dbReference>
<evidence type="ECO:0000259" key="13">
    <source>
        <dbReference type="Pfam" id="PF20974"/>
    </source>
</evidence>
<keyword evidence="7 9" id="KW-0030">Aminoacyl-tRNA synthetase</keyword>
<dbReference type="Pfam" id="PF00749">
    <property type="entry name" value="tRNA-synt_1c"/>
    <property type="match status" value="1"/>
</dbReference>
<keyword evidence="15" id="KW-1185">Reference proteome</keyword>
<evidence type="ECO:0000313" key="14">
    <source>
        <dbReference type="EMBL" id="AIT09182.1"/>
    </source>
</evidence>
<comment type="subunit">
    <text evidence="9">Monomer.</text>
</comment>
<feature type="binding site" evidence="9">
    <location>
        <position position="233"/>
    </location>
    <ligand>
        <name>ATP</name>
        <dbReference type="ChEBI" id="CHEBI:30616"/>
    </ligand>
</feature>
<comment type="caution">
    <text evidence="9">Lacks conserved residue(s) required for the propagation of feature annotation.</text>
</comment>
<feature type="domain" description="tRNA synthetases class I (E and Q) anti-codon binding" evidence="13">
    <location>
        <begin position="457"/>
        <end position="530"/>
    </location>
</feature>
<dbReference type="FunFam" id="3.90.800.10:FF:000001">
    <property type="entry name" value="Glutamine--tRNA ligase"/>
    <property type="match status" value="1"/>
</dbReference>
<organism evidence="14 15">
    <name type="scientific">Candidatus Francisella endociliophora</name>
    <dbReference type="NCBI Taxonomy" id="653937"/>
    <lineage>
        <taxon>Bacteria</taxon>
        <taxon>Pseudomonadati</taxon>
        <taxon>Pseudomonadota</taxon>
        <taxon>Gammaproteobacteria</taxon>
        <taxon>Thiotrichales</taxon>
        <taxon>Francisellaceae</taxon>
        <taxon>Francisella</taxon>
    </lineage>
</organism>
<dbReference type="HOGENOM" id="CLU_001882_2_3_6"/>
<evidence type="ECO:0000259" key="11">
    <source>
        <dbReference type="Pfam" id="PF00749"/>
    </source>
</evidence>
<dbReference type="Proteomes" id="UP000029672">
    <property type="component" value="Chromosome"/>
</dbReference>
<dbReference type="InterPro" id="IPR014729">
    <property type="entry name" value="Rossmann-like_a/b/a_fold"/>
</dbReference>
<dbReference type="PANTHER" id="PTHR43097">
    <property type="entry name" value="GLUTAMINE-TRNA LIGASE"/>
    <property type="match status" value="1"/>
</dbReference>
<evidence type="ECO:0000256" key="5">
    <source>
        <dbReference type="ARBA" id="ARBA00022840"/>
    </source>
</evidence>
<dbReference type="GO" id="GO:0006425">
    <property type="term" value="P:glutaminyl-tRNA aminoacylation"/>
    <property type="evidence" value="ECO:0007669"/>
    <property type="project" value="UniProtKB-UniRule"/>
</dbReference>
<comment type="subcellular location">
    <subcellularLocation>
        <location evidence="9">Cytoplasm</location>
    </subcellularLocation>
</comment>
<evidence type="ECO:0000256" key="8">
    <source>
        <dbReference type="ARBA" id="ARBA00048270"/>
    </source>
</evidence>
<dbReference type="SUPFAM" id="SSF50715">
    <property type="entry name" value="Ribosomal protein L25-like"/>
    <property type="match status" value="1"/>
</dbReference>
<feature type="binding site" evidence="9">
    <location>
        <position position="214"/>
    </location>
    <ligand>
        <name>L-glutamine</name>
        <dbReference type="ChEBI" id="CHEBI:58359"/>
    </ligand>
</feature>
<dbReference type="SUPFAM" id="SSF52374">
    <property type="entry name" value="Nucleotidylyl transferase"/>
    <property type="match status" value="1"/>
</dbReference>
<comment type="catalytic activity">
    <reaction evidence="8 9">
        <text>tRNA(Gln) + L-glutamine + ATP = L-glutaminyl-tRNA(Gln) + AMP + diphosphate</text>
        <dbReference type="Rhea" id="RHEA:20121"/>
        <dbReference type="Rhea" id="RHEA-COMP:9662"/>
        <dbReference type="Rhea" id="RHEA-COMP:9681"/>
        <dbReference type="ChEBI" id="CHEBI:30616"/>
        <dbReference type="ChEBI" id="CHEBI:33019"/>
        <dbReference type="ChEBI" id="CHEBI:58359"/>
        <dbReference type="ChEBI" id="CHEBI:78442"/>
        <dbReference type="ChEBI" id="CHEBI:78521"/>
        <dbReference type="ChEBI" id="CHEBI:456215"/>
        <dbReference type="EC" id="6.1.1.18"/>
    </reaction>
</comment>
<dbReference type="FunFam" id="1.10.1160.10:FF:000001">
    <property type="entry name" value="Glutamine--tRNA ligase"/>
    <property type="match status" value="1"/>
</dbReference>
<evidence type="ECO:0000259" key="12">
    <source>
        <dbReference type="Pfam" id="PF03950"/>
    </source>
</evidence>
<dbReference type="GO" id="GO:0005829">
    <property type="term" value="C:cytosol"/>
    <property type="evidence" value="ECO:0007669"/>
    <property type="project" value="TreeGrafter"/>
</dbReference>